<reference evidence="2" key="1">
    <citation type="submission" date="2022-04" db="EMBL/GenBank/DDBJ databases">
        <title>Carnegiea gigantea Genome sequencing and assembly v2.</title>
        <authorList>
            <person name="Copetti D."/>
            <person name="Sanderson M.J."/>
            <person name="Burquez A."/>
            <person name="Wojciechowski M.F."/>
        </authorList>
    </citation>
    <scope>NUCLEOTIDE SEQUENCE</scope>
    <source>
        <strain evidence="2">SGP5-SGP5p</strain>
        <tissue evidence="2">Aerial part</tissue>
    </source>
</reference>
<dbReference type="PANTHER" id="PTHR33499">
    <property type="entry name" value="OS12G0282400 PROTEIN-RELATED"/>
    <property type="match status" value="1"/>
</dbReference>
<proteinExistence type="predicted"/>
<accession>A0A9Q1JWI0</accession>
<comment type="caution">
    <text evidence="2">The sequence shown here is derived from an EMBL/GenBank/DDBJ whole genome shotgun (WGS) entry which is preliminary data.</text>
</comment>
<feature type="compositionally biased region" description="Polar residues" evidence="1">
    <location>
        <begin position="23"/>
        <end position="36"/>
    </location>
</feature>
<dbReference type="Proteomes" id="UP001153076">
    <property type="component" value="Unassembled WGS sequence"/>
</dbReference>
<gene>
    <name evidence="2" type="ORF">Cgig2_014972</name>
</gene>
<dbReference type="OrthoDB" id="1729877at2759"/>
<dbReference type="PANTHER" id="PTHR33499:SF40">
    <property type="entry name" value="TRANSPOSASE-ASSOCIATED DOMAIN-CONTAINING PROTEIN"/>
    <property type="match status" value="1"/>
</dbReference>
<protein>
    <submittedName>
        <fullName evidence="2">Uncharacterized protein</fullName>
    </submittedName>
</protein>
<evidence type="ECO:0000313" key="2">
    <source>
        <dbReference type="EMBL" id="KAJ8432353.1"/>
    </source>
</evidence>
<feature type="region of interest" description="Disordered" evidence="1">
    <location>
        <begin position="23"/>
        <end position="48"/>
    </location>
</feature>
<name>A0A9Q1JWI0_9CARY</name>
<sequence length="276" mass="31989">MASTKKRGKRTFVLPSTLGMNRSQGLKQSLLRPSSSRNKHSHNGTSSVHKEELMKMIILHHFNHQAPLIRVFVHHLQMKRVAKTRRVEKMKGLLILILSSLAEIDRCNSMNNKKKRCNFKPRGPNRCKRLANLKNGEKLELTYFHNGPVGENHNPITRHMGILVKNHTVCPAHVRSWNDIDESAKEQMWAAVKDKFKGKNFELDREATLRHMKRFKEGKMPFVAEIFKETRQLNSGAFDEESASKLEEIIQTSKRTLTFQHLNWLKNALAHKTMIM</sequence>
<keyword evidence="3" id="KW-1185">Reference proteome</keyword>
<evidence type="ECO:0000313" key="3">
    <source>
        <dbReference type="Proteomes" id="UP001153076"/>
    </source>
</evidence>
<dbReference type="EMBL" id="JAKOGI010000611">
    <property type="protein sequence ID" value="KAJ8432353.1"/>
    <property type="molecule type" value="Genomic_DNA"/>
</dbReference>
<dbReference type="AlphaFoldDB" id="A0A9Q1JWI0"/>
<evidence type="ECO:0000256" key="1">
    <source>
        <dbReference type="SAM" id="MobiDB-lite"/>
    </source>
</evidence>
<organism evidence="2 3">
    <name type="scientific">Carnegiea gigantea</name>
    <dbReference type="NCBI Taxonomy" id="171969"/>
    <lineage>
        <taxon>Eukaryota</taxon>
        <taxon>Viridiplantae</taxon>
        <taxon>Streptophyta</taxon>
        <taxon>Embryophyta</taxon>
        <taxon>Tracheophyta</taxon>
        <taxon>Spermatophyta</taxon>
        <taxon>Magnoliopsida</taxon>
        <taxon>eudicotyledons</taxon>
        <taxon>Gunneridae</taxon>
        <taxon>Pentapetalae</taxon>
        <taxon>Caryophyllales</taxon>
        <taxon>Cactineae</taxon>
        <taxon>Cactaceae</taxon>
        <taxon>Cactoideae</taxon>
        <taxon>Echinocereeae</taxon>
        <taxon>Carnegiea</taxon>
    </lineage>
</organism>